<proteinExistence type="predicted"/>
<accession>A0A1M5PNW0</accession>
<organism evidence="1 2">
    <name type="scientific">Kaistia soli DSM 19436</name>
    <dbReference type="NCBI Taxonomy" id="1122133"/>
    <lineage>
        <taxon>Bacteria</taxon>
        <taxon>Pseudomonadati</taxon>
        <taxon>Pseudomonadota</taxon>
        <taxon>Alphaproteobacteria</taxon>
        <taxon>Hyphomicrobiales</taxon>
        <taxon>Kaistiaceae</taxon>
        <taxon>Kaistia</taxon>
    </lineage>
</organism>
<dbReference type="EMBL" id="FQUP01000012">
    <property type="protein sequence ID" value="SHH03400.1"/>
    <property type="molecule type" value="Genomic_DNA"/>
</dbReference>
<dbReference type="AlphaFoldDB" id="A0A1M5PNW0"/>
<evidence type="ECO:0000313" key="1">
    <source>
        <dbReference type="EMBL" id="SHH03400.1"/>
    </source>
</evidence>
<protein>
    <submittedName>
        <fullName evidence="1">Uncharacterized protein</fullName>
    </submittedName>
</protein>
<evidence type="ECO:0000313" key="2">
    <source>
        <dbReference type="Proteomes" id="UP000184485"/>
    </source>
</evidence>
<dbReference type="Proteomes" id="UP000184485">
    <property type="component" value="Unassembled WGS sequence"/>
</dbReference>
<sequence>MREHFIADEIYWKLIAELQKLAGKVERDLIIETLGDHGIWPRKVLDDSFRLARRPASGVSLARSNYAARDENGRQ</sequence>
<dbReference type="STRING" id="1122133.SAMN02745157_0196"/>
<reference evidence="1 2" key="1">
    <citation type="submission" date="2016-11" db="EMBL/GenBank/DDBJ databases">
        <authorList>
            <person name="Jaros S."/>
            <person name="Januszkiewicz K."/>
            <person name="Wedrychowicz H."/>
        </authorList>
    </citation>
    <scope>NUCLEOTIDE SEQUENCE [LARGE SCALE GENOMIC DNA]</scope>
    <source>
        <strain evidence="1 2">DSM 19436</strain>
    </source>
</reference>
<dbReference type="RefSeq" id="WP_073058697.1">
    <property type="nucleotide sequence ID" value="NZ_FQUP01000012.1"/>
</dbReference>
<name>A0A1M5PNW0_9HYPH</name>
<keyword evidence="2" id="KW-1185">Reference proteome</keyword>
<gene>
    <name evidence="1" type="ORF">SAMN02745157_0196</name>
</gene>